<dbReference type="NCBIfam" id="TIGR00688">
    <property type="entry name" value="rarD"/>
    <property type="match status" value="1"/>
</dbReference>
<evidence type="ECO:0000256" key="1">
    <source>
        <dbReference type="ARBA" id="ARBA00004651"/>
    </source>
</evidence>
<dbReference type="InterPro" id="IPR000620">
    <property type="entry name" value="EamA_dom"/>
</dbReference>
<dbReference type="GO" id="GO:0005886">
    <property type="term" value="C:plasma membrane"/>
    <property type="evidence" value="ECO:0007669"/>
    <property type="project" value="UniProtKB-SubCell"/>
</dbReference>
<evidence type="ECO:0000256" key="6">
    <source>
        <dbReference type="ARBA" id="ARBA00022989"/>
    </source>
</evidence>
<feature type="domain" description="EamA" evidence="9">
    <location>
        <begin position="154"/>
        <end position="284"/>
    </location>
</feature>
<reference evidence="10 11" key="1">
    <citation type="submission" date="2018-08" db="EMBL/GenBank/DDBJ databases">
        <title>Wenzhouxiangella salilacus sp. nov., a novel bacterium isolated from a saline lake in Xinjiang Province, China.</title>
        <authorList>
            <person name="Han S."/>
        </authorList>
    </citation>
    <scope>NUCLEOTIDE SEQUENCE [LARGE SCALE GENOMIC DNA]</scope>
    <source>
        <strain evidence="10 11">XDB06</strain>
    </source>
</reference>
<evidence type="ECO:0000256" key="7">
    <source>
        <dbReference type="ARBA" id="ARBA00023136"/>
    </source>
</evidence>
<dbReference type="SUPFAM" id="SSF103481">
    <property type="entry name" value="Multidrug resistance efflux transporter EmrE"/>
    <property type="match status" value="2"/>
</dbReference>
<accession>A0A3E1K8Q4</accession>
<dbReference type="PANTHER" id="PTHR22911:SF137">
    <property type="entry name" value="SOLUTE CARRIER FAMILY 35 MEMBER G2-RELATED"/>
    <property type="match status" value="1"/>
</dbReference>
<organism evidence="10 11">
    <name type="scientific">Wenzhouxiangella sediminis</name>
    <dbReference type="NCBI Taxonomy" id="1792836"/>
    <lineage>
        <taxon>Bacteria</taxon>
        <taxon>Pseudomonadati</taxon>
        <taxon>Pseudomonadota</taxon>
        <taxon>Gammaproteobacteria</taxon>
        <taxon>Chromatiales</taxon>
        <taxon>Wenzhouxiangellaceae</taxon>
        <taxon>Wenzhouxiangella</taxon>
    </lineage>
</organism>
<feature type="transmembrane region" description="Helical" evidence="8">
    <location>
        <begin position="7"/>
        <end position="28"/>
    </location>
</feature>
<feature type="transmembrane region" description="Helical" evidence="8">
    <location>
        <begin position="270"/>
        <end position="289"/>
    </location>
</feature>
<feature type="transmembrane region" description="Helical" evidence="8">
    <location>
        <begin position="214"/>
        <end position="233"/>
    </location>
</feature>
<evidence type="ECO:0000313" key="10">
    <source>
        <dbReference type="EMBL" id="RFF30466.1"/>
    </source>
</evidence>
<feature type="transmembrane region" description="Helical" evidence="8">
    <location>
        <begin position="180"/>
        <end position="198"/>
    </location>
</feature>
<keyword evidence="4" id="KW-1003">Cell membrane</keyword>
<feature type="transmembrane region" description="Helical" evidence="8">
    <location>
        <begin position="245"/>
        <end position="264"/>
    </location>
</feature>
<dbReference type="PANTHER" id="PTHR22911">
    <property type="entry name" value="ACYL-MALONYL CONDENSING ENZYME-RELATED"/>
    <property type="match status" value="1"/>
</dbReference>
<gene>
    <name evidence="10" type="primary">rarD</name>
    <name evidence="10" type="ORF">DZC52_08255</name>
</gene>
<proteinExistence type="inferred from homology"/>
<keyword evidence="3" id="KW-0813">Transport</keyword>
<evidence type="ECO:0000256" key="4">
    <source>
        <dbReference type="ARBA" id="ARBA00022475"/>
    </source>
</evidence>
<feature type="transmembrane region" description="Helical" evidence="8">
    <location>
        <begin position="73"/>
        <end position="95"/>
    </location>
</feature>
<feature type="transmembrane region" description="Helical" evidence="8">
    <location>
        <begin position="101"/>
        <end position="122"/>
    </location>
</feature>
<name>A0A3E1K8Q4_9GAMM</name>
<feature type="transmembrane region" description="Helical" evidence="8">
    <location>
        <begin position="129"/>
        <end position="146"/>
    </location>
</feature>
<comment type="similarity">
    <text evidence="2">Belongs to the EamA transporter family.</text>
</comment>
<dbReference type="RefSeq" id="WP_116650659.1">
    <property type="nucleotide sequence ID" value="NZ_QUZK01000035.1"/>
</dbReference>
<dbReference type="Pfam" id="PF00892">
    <property type="entry name" value="EamA"/>
    <property type="match status" value="2"/>
</dbReference>
<dbReference type="AlphaFoldDB" id="A0A3E1K8Q4"/>
<keyword evidence="7 8" id="KW-0472">Membrane</keyword>
<sequence>MNSDRERLAGLAAALGAFCIWGLAPLYFKLLGHVRADEIIAHRVIWSMIFLGVVLVARERGRLVSKVRVDTRVLAALLLSAVLIAVNWLVFVYAINTNRVLSTSLGYFINPLVNVLLGMVIFRERLGRLQTIAVVLAFAGTAWMTIRVGQLPWIALALAFSFALYGVVRKKTDVGPLVGLFWETLLMTPLAVLWLLWLDRGDELVFDFGSAGEASLLAGTGLVTLVPLVLFAMGVRRLNLSTIGLMQYLAPSMTFVLAVFLFGEPFTPDHAVTFACIWTALALFTIAGWRDYRHARLPTRGAT</sequence>
<comment type="caution">
    <text evidence="10">The sequence shown here is derived from an EMBL/GenBank/DDBJ whole genome shotgun (WGS) entry which is preliminary data.</text>
</comment>
<evidence type="ECO:0000313" key="11">
    <source>
        <dbReference type="Proteomes" id="UP000260351"/>
    </source>
</evidence>
<dbReference type="InterPro" id="IPR037185">
    <property type="entry name" value="EmrE-like"/>
</dbReference>
<evidence type="ECO:0000256" key="2">
    <source>
        <dbReference type="ARBA" id="ARBA00007362"/>
    </source>
</evidence>
<keyword evidence="5 8" id="KW-0812">Transmembrane</keyword>
<evidence type="ECO:0000259" key="9">
    <source>
        <dbReference type="Pfam" id="PF00892"/>
    </source>
</evidence>
<evidence type="ECO:0000256" key="3">
    <source>
        <dbReference type="ARBA" id="ARBA00022448"/>
    </source>
</evidence>
<keyword evidence="6 8" id="KW-1133">Transmembrane helix</keyword>
<dbReference type="Proteomes" id="UP000260351">
    <property type="component" value="Unassembled WGS sequence"/>
</dbReference>
<protein>
    <submittedName>
        <fullName evidence="10">EamA family transporter RarD</fullName>
    </submittedName>
</protein>
<dbReference type="OrthoDB" id="369870at2"/>
<dbReference type="InterPro" id="IPR004626">
    <property type="entry name" value="RarD"/>
</dbReference>
<comment type="subcellular location">
    <subcellularLocation>
        <location evidence="1">Cell membrane</location>
        <topology evidence="1">Multi-pass membrane protein</topology>
    </subcellularLocation>
</comment>
<keyword evidence="11" id="KW-1185">Reference proteome</keyword>
<dbReference type="EMBL" id="QUZK01000035">
    <property type="protein sequence ID" value="RFF30466.1"/>
    <property type="molecule type" value="Genomic_DNA"/>
</dbReference>
<evidence type="ECO:0000256" key="5">
    <source>
        <dbReference type="ARBA" id="ARBA00022692"/>
    </source>
</evidence>
<feature type="transmembrane region" description="Helical" evidence="8">
    <location>
        <begin position="152"/>
        <end position="168"/>
    </location>
</feature>
<feature type="domain" description="EamA" evidence="9">
    <location>
        <begin position="9"/>
        <end position="145"/>
    </location>
</feature>
<evidence type="ECO:0000256" key="8">
    <source>
        <dbReference type="SAM" id="Phobius"/>
    </source>
</evidence>
<feature type="transmembrane region" description="Helical" evidence="8">
    <location>
        <begin position="40"/>
        <end position="57"/>
    </location>
</feature>